<dbReference type="EMBL" id="JRHO01000014">
    <property type="protein sequence ID" value="KGK98475.1"/>
    <property type="molecule type" value="Genomic_DNA"/>
</dbReference>
<reference evidence="1 2" key="1">
    <citation type="submission" date="2014-09" db="EMBL/GenBank/DDBJ databases">
        <title>Draft genome sequence of an obligately methylotrophic methanogen, Methanococcoides methylutens, isolated from marine sediment.</title>
        <authorList>
            <person name="Guan Y."/>
            <person name="Ngugi D.K."/>
            <person name="Blom J."/>
            <person name="Ali S."/>
            <person name="Ferry J.G."/>
            <person name="Stingl U."/>
        </authorList>
    </citation>
    <scope>NUCLEOTIDE SEQUENCE [LARGE SCALE GENOMIC DNA]</scope>
    <source>
        <strain evidence="1 2">DSM 2657</strain>
    </source>
</reference>
<gene>
    <name evidence="1" type="ORF">LI82_12325</name>
</gene>
<sequence>MILPLFFKKQQAMLFSCCFLFLFSFLSITSATAFIEDTLKALYFGAKIYIQLSCIQRVEK</sequence>
<evidence type="ECO:0000313" key="1">
    <source>
        <dbReference type="EMBL" id="KGK98475.1"/>
    </source>
</evidence>
<keyword evidence="2" id="KW-1185">Reference proteome</keyword>
<comment type="caution">
    <text evidence="1">The sequence shown here is derived from an EMBL/GenBank/DDBJ whole genome shotgun (WGS) entry which is preliminary data.</text>
</comment>
<protein>
    <submittedName>
        <fullName evidence="1">Uncharacterized protein</fullName>
    </submittedName>
</protein>
<name>A0A099SZZ4_METMT</name>
<accession>A0A099SZZ4</accession>
<evidence type="ECO:0000313" key="2">
    <source>
        <dbReference type="Proteomes" id="UP000029859"/>
    </source>
</evidence>
<dbReference type="Proteomes" id="UP000029859">
    <property type="component" value="Unassembled WGS sequence"/>
</dbReference>
<dbReference type="AlphaFoldDB" id="A0A099SZZ4"/>
<organism evidence="1 2">
    <name type="scientific">Methanococcoides methylutens</name>
    <dbReference type="NCBI Taxonomy" id="2226"/>
    <lineage>
        <taxon>Archaea</taxon>
        <taxon>Methanobacteriati</taxon>
        <taxon>Methanobacteriota</taxon>
        <taxon>Stenosarchaea group</taxon>
        <taxon>Methanomicrobia</taxon>
        <taxon>Methanosarcinales</taxon>
        <taxon>Methanosarcinaceae</taxon>
        <taxon>Methanococcoides</taxon>
    </lineage>
</organism>
<proteinExistence type="predicted"/>